<accession>A0ABP7UDN2</accession>
<keyword evidence="3" id="KW-1185">Reference proteome</keyword>
<proteinExistence type="predicted"/>
<dbReference type="EMBL" id="BAABBR010000001">
    <property type="protein sequence ID" value="GAA4040895.1"/>
    <property type="molecule type" value="Genomic_DNA"/>
</dbReference>
<comment type="caution">
    <text evidence="2">The sequence shown here is derived from an EMBL/GenBank/DDBJ whole genome shotgun (WGS) entry which is preliminary data.</text>
</comment>
<dbReference type="RefSeq" id="WP_344697164.1">
    <property type="nucleotide sequence ID" value="NZ_BAABBR010000001.1"/>
</dbReference>
<evidence type="ECO:0000313" key="2">
    <source>
        <dbReference type="EMBL" id="GAA4040895.1"/>
    </source>
</evidence>
<dbReference type="Proteomes" id="UP001424459">
    <property type="component" value="Unassembled WGS sequence"/>
</dbReference>
<dbReference type="InterPro" id="IPR054254">
    <property type="entry name" value="DUF6985"/>
</dbReference>
<reference evidence="3" key="1">
    <citation type="journal article" date="2019" name="Int. J. Syst. Evol. Microbiol.">
        <title>The Global Catalogue of Microorganisms (GCM) 10K type strain sequencing project: providing services to taxonomists for standard genome sequencing and annotation.</title>
        <authorList>
            <consortium name="The Broad Institute Genomics Platform"/>
            <consortium name="The Broad Institute Genome Sequencing Center for Infectious Disease"/>
            <person name="Wu L."/>
            <person name="Ma J."/>
        </authorList>
    </citation>
    <scope>NUCLEOTIDE SEQUENCE [LARGE SCALE GENOMIC DNA]</scope>
    <source>
        <strain evidence="3">JCM 17564</strain>
    </source>
</reference>
<feature type="domain" description="DUF6985" evidence="1">
    <location>
        <begin position="5"/>
        <end position="133"/>
    </location>
</feature>
<sequence length="146" mass="15996">MGITLPALSDRQLSVTFRPGRLSLEACIRTVETLATMPVDDRSAIETALFDFYSEAIDDGDFETAQEQLDWEKAQGSKFLNPRAAAAPSEVWPLTAFDSIIVTTDRSENIIAQVEGRAAWDGEHGVVLTFSDNGELRGVAGWGKIY</sequence>
<gene>
    <name evidence="2" type="ORF">GCM10022281_22330</name>
</gene>
<name>A0ABP7UDN2_9SPHN</name>
<evidence type="ECO:0000259" key="1">
    <source>
        <dbReference type="Pfam" id="PF22481"/>
    </source>
</evidence>
<evidence type="ECO:0000313" key="3">
    <source>
        <dbReference type="Proteomes" id="UP001424459"/>
    </source>
</evidence>
<organism evidence="2 3">
    <name type="scientific">Sphingomonas rosea</name>
    <dbReference type="NCBI Taxonomy" id="335605"/>
    <lineage>
        <taxon>Bacteria</taxon>
        <taxon>Pseudomonadati</taxon>
        <taxon>Pseudomonadota</taxon>
        <taxon>Alphaproteobacteria</taxon>
        <taxon>Sphingomonadales</taxon>
        <taxon>Sphingomonadaceae</taxon>
        <taxon>Sphingomonas</taxon>
    </lineage>
</organism>
<dbReference type="Pfam" id="PF22481">
    <property type="entry name" value="DUF6985"/>
    <property type="match status" value="1"/>
</dbReference>
<protein>
    <recommendedName>
        <fullName evidence="1">DUF6985 domain-containing protein</fullName>
    </recommendedName>
</protein>